<dbReference type="EMBL" id="JANPWB010000003">
    <property type="protein sequence ID" value="KAJ1204154.1"/>
    <property type="molecule type" value="Genomic_DNA"/>
</dbReference>
<comment type="caution">
    <text evidence="2">The sequence shown here is derived from an EMBL/GenBank/DDBJ whole genome shotgun (WGS) entry which is preliminary data.</text>
</comment>
<dbReference type="Proteomes" id="UP001066276">
    <property type="component" value="Chromosome 2_1"/>
</dbReference>
<gene>
    <name evidence="2" type="ORF">NDU88_007935</name>
</gene>
<keyword evidence="3" id="KW-1185">Reference proteome</keyword>
<sequence>MKRPTWAPWSRTRSPASCLTRSQRRSVGPKTGAEDRRSGSGGLQASPPQDHLAWGSGDRGHYRARSHERAAKTSQIKCCVKCTCRPRRHWPARCEPTVPVDLCPFALRAWML</sequence>
<feature type="region of interest" description="Disordered" evidence="1">
    <location>
        <begin position="1"/>
        <end position="68"/>
    </location>
</feature>
<accession>A0AAV7VR45</accession>
<feature type="compositionally biased region" description="Polar residues" evidence="1">
    <location>
        <begin position="11"/>
        <end position="21"/>
    </location>
</feature>
<evidence type="ECO:0000313" key="2">
    <source>
        <dbReference type="EMBL" id="KAJ1204154.1"/>
    </source>
</evidence>
<evidence type="ECO:0000256" key="1">
    <source>
        <dbReference type="SAM" id="MobiDB-lite"/>
    </source>
</evidence>
<feature type="compositionally biased region" description="Basic and acidic residues" evidence="1">
    <location>
        <begin position="58"/>
        <end position="68"/>
    </location>
</feature>
<dbReference type="AlphaFoldDB" id="A0AAV7VR45"/>
<name>A0AAV7VR45_PLEWA</name>
<organism evidence="2 3">
    <name type="scientific">Pleurodeles waltl</name>
    <name type="common">Iberian ribbed newt</name>
    <dbReference type="NCBI Taxonomy" id="8319"/>
    <lineage>
        <taxon>Eukaryota</taxon>
        <taxon>Metazoa</taxon>
        <taxon>Chordata</taxon>
        <taxon>Craniata</taxon>
        <taxon>Vertebrata</taxon>
        <taxon>Euteleostomi</taxon>
        <taxon>Amphibia</taxon>
        <taxon>Batrachia</taxon>
        <taxon>Caudata</taxon>
        <taxon>Salamandroidea</taxon>
        <taxon>Salamandridae</taxon>
        <taxon>Pleurodelinae</taxon>
        <taxon>Pleurodeles</taxon>
    </lineage>
</organism>
<protein>
    <submittedName>
        <fullName evidence="2">Uncharacterized protein</fullName>
    </submittedName>
</protein>
<evidence type="ECO:0000313" key="3">
    <source>
        <dbReference type="Proteomes" id="UP001066276"/>
    </source>
</evidence>
<reference evidence="2" key="1">
    <citation type="journal article" date="2022" name="bioRxiv">
        <title>Sequencing and chromosome-scale assembly of the giantPleurodeles waltlgenome.</title>
        <authorList>
            <person name="Brown T."/>
            <person name="Elewa A."/>
            <person name="Iarovenko S."/>
            <person name="Subramanian E."/>
            <person name="Araus A.J."/>
            <person name="Petzold A."/>
            <person name="Susuki M."/>
            <person name="Suzuki K.-i.T."/>
            <person name="Hayashi T."/>
            <person name="Toyoda A."/>
            <person name="Oliveira C."/>
            <person name="Osipova E."/>
            <person name="Leigh N.D."/>
            <person name="Simon A."/>
            <person name="Yun M.H."/>
        </authorList>
    </citation>
    <scope>NUCLEOTIDE SEQUENCE</scope>
    <source>
        <strain evidence="2">20211129_DDA</strain>
        <tissue evidence="2">Liver</tissue>
    </source>
</reference>
<proteinExistence type="predicted"/>